<dbReference type="InterPro" id="IPR001347">
    <property type="entry name" value="SIS_dom"/>
</dbReference>
<dbReference type="InterPro" id="IPR046348">
    <property type="entry name" value="SIS_dom_sf"/>
</dbReference>
<dbReference type="AlphaFoldDB" id="A0A926IKM8"/>
<dbReference type="InterPro" id="IPR036388">
    <property type="entry name" value="WH-like_DNA-bd_sf"/>
</dbReference>
<dbReference type="Pfam" id="PF01418">
    <property type="entry name" value="HTH_6"/>
    <property type="match status" value="1"/>
</dbReference>
<keyword evidence="3" id="KW-0804">Transcription</keyword>
<dbReference type="CDD" id="cd05013">
    <property type="entry name" value="SIS_RpiR"/>
    <property type="match status" value="1"/>
</dbReference>
<evidence type="ECO:0000313" key="6">
    <source>
        <dbReference type="EMBL" id="MBC8589229.1"/>
    </source>
</evidence>
<dbReference type="RefSeq" id="WP_262430694.1">
    <property type="nucleotide sequence ID" value="NZ_JACRTG010000032.1"/>
</dbReference>
<accession>A0A926IKM8</accession>
<keyword evidence="7" id="KW-1185">Reference proteome</keyword>
<organism evidence="6 7">
    <name type="scientific">Paratissierella segnis</name>
    <dbReference type="NCBI Taxonomy" id="2763679"/>
    <lineage>
        <taxon>Bacteria</taxon>
        <taxon>Bacillati</taxon>
        <taxon>Bacillota</taxon>
        <taxon>Tissierellia</taxon>
        <taxon>Tissierellales</taxon>
        <taxon>Tissierellaceae</taxon>
        <taxon>Paratissierella</taxon>
    </lineage>
</organism>
<dbReference type="Proteomes" id="UP000601171">
    <property type="component" value="Unassembled WGS sequence"/>
</dbReference>
<dbReference type="InterPro" id="IPR000281">
    <property type="entry name" value="HTH_RpiR"/>
</dbReference>
<sequence>MNKDTKPNLITNIKNNFHKLSKGQRIIADYIINNYDKAAFMTAASLGEVLNISESTIVRFANSLGYSGYRELQKELQELIKHKLTTVQRLSLNDYSENGNALSKVMEKDIDNIKKTIQELDTENFNKAIDLILKSRRINIIGLRSSTFLSGYLSFYLNFIFDNVKLISEGANDVFEQLVMAGKGDVLIVITYPRYSKRTLEAIDYAKNKGCLIISITDSLLSPAAQKSDVPLIAKSDMISFVDSLVAPMSLINALIVALGSRKGESTASYFENLESIWKKHDVYDE</sequence>
<feature type="domain" description="SIS" evidence="5">
    <location>
        <begin position="128"/>
        <end position="265"/>
    </location>
</feature>
<dbReference type="GO" id="GO:0003700">
    <property type="term" value="F:DNA-binding transcription factor activity"/>
    <property type="evidence" value="ECO:0007669"/>
    <property type="project" value="InterPro"/>
</dbReference>
<evidence type="ECO:0000256" key="1">
    <source>
        <dbReference type="ARBA" id="ARBA00023015"/>
    </source>
</evidence>
<keyword evidence="1" id="KW-0805">Transcription regulation</keyword>
<dbReference type="Gene3D" id="3.40.50.10490">
    <property type="entry name" value="Glucose-6-phosphate isomerase like protein, domain 1"/>
    <property type="match status" value="1"/>
</dbReference>
<dbReference type="SUPFAM" id="SSF53697">
    <property type="entry name" value="SIS domain"/>
    <property type="match status" value="1"/>
</dbReference>
<dbReference type="PANTHER" id="PTHR30514:SF18">
    <property type="entry name" value="RPIR-FAMILY TRANSCRIPTIONAL REGULATOR"/>
    <property type="match status" value="1"/>
</dbReference>
<keyword evidence="2" id="KW-0238">DNA-binding</keyword>
<evidence type="ECO:0000256" key="3">
    <source>
        <dbReference type="ARBA" id="ARBA00023163"/>
    </source>
</evidence>
<dbReference type="InterPro" id="IPR035472">
    <property type="entry name" value="RpiR-like_SIS"/>
</dbReference>
<proteinExistence type="predicted"/>
<protein>
    <submittedName>
        <fullName evidence="6">MurR/RpiR family transcriptional regulator</fullName>
    </submittedName>
</protein>
<dbReference type="PANTHER" id="PTHR30514">
    <property type="entry name" value="GLUCOKINASE"/>
    <property type="match status" value="1"/>
</dbReference>
<evidence type="ECO:0000259" key="5">
    <source>
        <dbReference type="PROSITE" id="PS51464"/>
    </source>
</evidence>
<dbReference type="InterPro" id="IPR047640">
    <property type="entry name" value="RpiR-like"/>
</dbReference>
<dbReference type="PROSITE" id="PS51071">
    <property type="entry name" value="HTH_RPIR"/>
    <property type="match status" value="1"/>
</dbReference>
<reference evidence="6" key="1">
    <citation type="submission" date="2020-08" db="EMBL/GenBank/DDBJ databases">
        <title>Genome public.</title>
        <authorList>
            <person name="Liu C."/>
            <person name="Sun Q."/>
        </authorList>
    </citation>
    <scope>NUCLEOTIDE SEQUENCE</scope>
    <source>
        <strain evidence="6">BX21</strain>
    </source>
</reference>
<dbReference type="EMBL" id="JACRTG010000032">
    <property type="protein sequence ID" value="MBC8589229.1"/>
    <property type="molecule type" value="Genomic_DNA"/>
</dbReference>
<evidence type="ECO:0000259" key="4">
    <source>
        <dbReference type="PROSITE" id="PS51071"/>
    </source>
</evidence>
<dbReference type="Gene3D" id="1.10.10.10">
    <property type="entry name" value="Winged helix-like DNA-binding domain superfamily/Winged helix DNA-binding domain"/>
    <property type="match status" value="1"/>
</dbReference>
<dbReference type="GO" id="GO:1901135">
    <property type="term" value="P:carbohydrate derivative metabolic process"/>
    <property type="evidence" value="ECO:0007669"/>
    <property type="project" value="InterPro"/>
</dbReference>
<feature type="domain" description="HTH rpiR-type" evidence="4">
    <location>
        <begin position="7"/>
        <end position="83"/>
    </location>
</feature>
<dbReference type="SUPFAM" id="SSF46689">
    <property type="entry name" value="Homeodomain-like"/>
    <property type="match status" value="1"/>
</dbReference>
<gene>
    <name evidence="6" type="ORF">H8707_13495</name>
</gene>
<comment type="caution">
    <text evidence="6">The sequence shown here is derived from an EMBL/GenBank/DDBJ whole genome shotgun (WGS) entry which is preliminary data.</text>
</comment>
<dbReference type="Pfam" id="PF01380">
    <property type="entry name" value="SIS"/>
    <property type="match status" value="1"/>
</dbReference>
<dbReference type="GO" id="GO:0097367">
    <property type="term" value="F:carbohydrate derivative binding"/>
    <property type="evidence" value="ECO:0007669"/>
    <property type="project" value="InterPro"/>
</dbReference>
<evidence type="ECO:0000256" key="2">
    <source>
        <dbReference type="ARBA" id="ARBA00023125"/>
    </source>
</evidence>
<dbReference type="PROSITE" id="PS51464">
    <property type="entry name" value="SIS"/>
    <property type="match status" value="1"/>
</dbReference>
<dbReference type="InterPro" id="IPR009057">
    <property type="entry name" value="Homeodomain-like_sf"/>
</dbReference>
<name>A0A926IKM8_9FIRM</name>
<dbReference type="GO" id="GO:0003677">
    <property type="term" value="F:DNA binding"/>
    <property type="evidence" value="ECO:0007669"/>
    <property type="project" value="UniProtKB-KW"/>
</dbReference>
<evidence type="ECO:0000313" key="7">
    <source>
        <dbReference type="Proteomes" id="UP000601171"/>
    </source>
</evidence>